<dbReference type="GO" id="GO:0016705">
    <property type="term" value="F:oxidoreductase activity, acting on paired donors, with incorporation or reduction of molecular oxygen"/>
    <property type="evidence" value="ECO:0007669"/>
    <property type="project" value="InterPro"/>
</dbReference>
<feature type="non-terminal residue" evidence="3">
    <location>
        <position position="145"/>
    </location>
</feature>
<dbReference type="Proteomes" id="UP000605361">
    <property type="component" value="Unassembled WGS sequence"/>
</dbReference>
<gene>
    <name evidence="3" type="ORF">ITP53_54825</name>
</gene>
<evidence type="ECO:0000256" key="1">
    <source>
        <dbReference type="SAM" id="MobiDB-lite"/>
    </source>
</evidence>
<sequence>MSEVSGRVKVGIVLPRPHGDPGEWLSDAVAFEAAGADALWMEHGAAPSLDPVTLAAALAALTYRSLLVVAAVPAANGAHALATAEKLSRGRLALITDVEAERDIGDAGAQRDSGDGGAERGTDAGTERGTGEAGGEGMRTVVRLG</sequence>
<feature type="region of interest" description="Disordered" evidence="1">
    <location>
        <begin position="103"/>
        <end position="145"/>
    </location>
</feature>
<evidence type="ECO:0000313" key="4">
    <source>
        <dbReference type="Proteomes" id="UP000605361"/>
    </source>
</evidence>
<feature type="compositionally biased region" description="Basic and acidic residues" evidence="1">
    <location>
        <begin position="112"/>
        <end position="130"/>
    </location>
</feature>
<proteinExistence type="predicted"/>
<reference evidence="3" key="1">
    <citation type="submission" date="2020-11" db="EMBL/GenBank/DDBJ databases">
        <title>Whole-genome analyses of Nonomuraea sp. K274.</title>
        <authorList>
            <person name="Veyisoglu A."/>
        </authorList>
    </citation>
    <scope>NUCLEOTIDE SEQUENCE</scope>
    <source>
        <strain evidence="3">K274</strain>
    </source>
</reference>
<comment type="caution">
    <text evidence="3">The sequence shown here is derived from an EMBL/GenBank/DDBJ whole genome shotgun (WGS) entry which is preliminary data.</text>
</comment>
<protein>
    <submittedName>
        <fullName evidence="3">LLM class flavin-dependent oxidoreductase</fullName>
    </submittedName>
</protein>
<dbReference type="InterPro" id="IPR036661">
    <property type="entry name" value="Luciferase-like_sf"/>
</dbReference>
<organism evidence="3 4">
    <name type="scientific">Nonomuraea cypriaca</name>
    <dbReference type="NCBI Taxonomy" id="1187855"/>
    <lineage>
        <taxon>Bacteria</taxon>
        <taxon>Bacillati</taxon>
        <taxon>Actinomycetota</taxon>
        <taxon>Actinomycetes</taxon>
        <taxon>Streptosporangiales</taxon>
        <taxon>Streptosporangiaceae</taxon>
        <taxon>Nonomuraea</taxon>
    </lineage>
</organism>
<dbReference type="SUPFAM" id="SSF51679">
    <property type="entry name" value="Bacterial luciferase-like"/>
    <property type="match status" value="1"/>
</dbReference>
<dbReference type="Gene3D" id="3.20.20.30">
    <property type="entry name" value="Luciferase-like domain"/>
    <property type="match status" value="1"/>
</dbReference>
<feature type="domain" description="Luciferase-like" evidence="2">
    <location>
        <begin position="21"/>
        <end position="94"/>
    </location>
</feature>
<evidence type="ECO:0000313" key="3">
    <source>
        <dbReference type="EMBL" id="MBF8194585.1"/>
    </source>
</evidence>
<dbReference type="EMBL" id="JADOGI010000464">
    <property type="protein sequence ID" value="MBF8194585.1"/>
    <property type="molecule type" value="Genomic_DNA"/>
</dbReference>
<dbReference type="Pfam" id="PF00296">
    <property type="entry name" value="Bac_luciferase"/>
    <property type="match status" value="1"/>
</dbReference>
<keyword evidence="4" id="KW-1185">Reference proteome</keyword>
<accession>A0A931F5C6</accession>
<name>A0A931F5C6_9ACTN</name>
<evidence type="ECO:0000259" key="2">
    <source>
        <dbReference type="Pfam" id="PF00296"/>
    </source>
</evidence>
<dbReference type="AlphaFoldDB" id="A0A931F5C6"/>
<dbReference type="InterPro" id="IPR011251">
    <property type="entry name" value="Luciferase-like_dom"/>
</dbReference>
<dbReference type="RefSeq" id="WP_195903394.1">
    <property type="nucleotide sequence ID" value="NZ_JADOGI010000464.1"/>
</dbReference>